<comment type="catalytic activity">
    <reaction evidence="3 6">
        <text>RX + glutathione = an S-substituted glutathione + a halide anion + H(+)</text>
        <dbReference type="Rhea" id="RHEA:16437"/>
        <dbReference type="ChEBI" id="CHEBI:15378"/>
        <dbReference type="ChEBI" id="CHEBI:16042"/>
        <dbReference type="ChEBI" id="CHEBI:17792"/>
        <dbReference type="ChEBI" id="CHEBI:57925"/>
        <dbReference type="ChEBI" id="CHEBI:90779"/>
        <dbReference type="EC" id="2.5.1.18"/>
    </reaction>
</comment>
<dbReference type="Gene3D" id="1.20.1050.10">
    <property type="match status" value="1"/>
</dbReference>
<dbReference type="GO" id="GO:0006749">
    <property type="term" value="P:glutathione metabolic process"/>
    <property type="evidence" value="ECO:0007669"/>
    <property type="project" value="UniProtKB-UniRule"/>
</dbReference>
<evidence type="ECO:0000256" key="6">
    <source>
        <dbReference type="RuleBase" id="RU368071"/>
    </source>
</evidence>
<dbReference type="EC" id="1.8.5.1" evidence="6"/>
<comment type="caution">
    <text evidence="9">The sequence shown here is derived from an EMBL/GenBank/DDBJ whole genome shotgun (WGS) entry which is preliminary data.</text>
</comment>
<comment type="catalytic activity">
    <reaction evidence="4 6">
        <text>methylarsonate + 2 glutathione + H(+) = methylarsonous acid + glutathione disulfide + H2O</text>
        <dbReference type="Rhea" id="RHEA:15969"/>
        <dbReference type="ChEBI" id="CHEBI:15377"/>
        <dbReference type="ChEBI" id="CHEBI:15378"/>
        <dbReference type="ChEBI" id="CHEBI:17826"/>
        <dbReference type="ChEBI" id="CHEBI:33409"/>
        <dbReference type="ChEBI" id="CHEBI:57925"/>
        <dbReference type="ChEBI" id="CHEBI:58297"/>
        <dbReference type="EC" id="1.20.4.2"/>
    </reaction>
</comment>
<comment type="similarity">
    <text evidence="1 6">Belongs to the GST superfamily. Omega family.</text>
</comment>
<evidence type="ECO:0000256" key="2">
    <source>
        <dbReference type="ARBA" id="ARBA00023002"/>
    </source>
</evidence>
<feature type="domain" description="GST C-terminal" evidence="8">
    <location>
        <begin position="105"/>
        <end position="225"/>
    </location>
</feature>
<comment type="catalytic activity">
    <reaction evidence="5 6">
        <text>L-dehydroascorbate + 2 glutathione = glutathione disulfide + L-ascorbate</text>
        <dbReference type="Rhea" id="RHEA:24424"/>
        <dbReference type="ChEBI" id="CHEBI:38290"/>
        <dbReference type="ChEBI" id="CHEBI:57925"/>
        <dbReference type="ChEBI" id="CHEBI:58297"/>
        <dbReference type="ChEBI" id="CHEBI:58539"/>
        <dbReference type="EC" id="1.8.5.1"/>
    </reaction>
</comment>
<dbReference type="InterPro" id="IPR010987">
    <property type="entry name" value="Glutathione-S-Trfase_C-like"/>
</dbReference>
<dbReference type="PANTHER" id="PTHR43968">
    <property type="match status" value="1"/>
</dbReference>
<dbReference type="InterPro" id="IPR036282">
    <property type="entry name" value="Glutathione-S-Trfase_C_sf"/>
</dbReference>
<gene>
    <name evidence="9" type="ORF">NDU88_007025</name>
</gene>
<dbReference type="GO" id="GO:0005737">
    <property type="term" value="C:cytoplasm"/>
    <property type="evidence" value="ECO:0007669"/>
    <property type="project" value="InterPro"/>
</dbReference>
<dbReference type="InterPro" id="IPR005442">
    <property type="entry name" value="GST_omega"/>
</dbReference>
<dbReference type="EC" id="2.5.1.18" evidence="6"/>
<dbReference type="InterPro" id="IPR040079">
    <property type="entry name" value="Glutathione_S-Trfase"/>
</dbReference>
<dbReference type="Pfam" id="PF14497">
    <property type="entry name" value="GST_C_3"/>
    <property type="match status" value="1"/>
</dbReference>
<dbReference type="SUPFAM" id="SSF52833">
    <property type="entry name" value="Thioredoxin-like"/>
    <property type="match status" value="1"/>
</dbReference>
<evidence type="ECO:0000256" key="3">
    <source>
        <dbReference type="ARBA" id="ARBA00047960"/>
    </source>
</evidence>
<dbReference type="SFLD" id="SFLDG00358">
    <property type="entry name" value="Main_(cytGST)"/>
    <property type="match status" value="1"/>
</dbReference>
<dbReference type="AlphaFoldDB" id="A0AAV7QMH0"/>
<dbReference type="EMBL" id="JANPWB010000010">
    <property type="protein sequence ID" value="KAJ1140677.1"/>
    <property type="molecule type" value="Genomic_DNA"/>
</dbReference>
<reference evidence="9" key="1">
    <citation type="journal article" date="2022" name="bioRxiv">
        <title>Sequencing and chromosome-scale assembly of the giantPleurodeles waltlgenome.</title>
        <authorList>
            <person name="Brown T."/>
            <person name="Elewa A."/>
            <person name="Iarovenko S."/>
            <person name="Subramanian E."/>
            <person name="Araus A.J."/>
            <person name="Petzold A."/>
            <person name="Susuki M."/>
            <person name="Suzuki K.-i.T."/>
            <person name="Hayashi T."/>
            <person name="Toyoda A."/>
            <person name="Oliveira C."/>
            <person name="Osipova E."/>
            <person name="Leigh N.D."/>
            <person name="Simon A."/>
            <person name="Yun M.H."/>
        </authorList>
    </citation>
    <scope>NUCLEOTIDE SEQUENCE</scope>
    <source>
        <strain evidence="9">20211129_DDA</strain>
        <tissue evidence="9">Liver</tissue>
    </source>
</reference>
<dbReference type="EC" id="1.20.4.2" evidence="6"/>
<dbReference type="Pfam" id="PF13417">
    <property type="entry name" value="GST_N_3"/>
    <property type="match status" value="1"/>
</dbReference>
<comment type="function">
    <text evidence="6">Exhibits glutathione-dependent thiol transferase activity. Has high dehydroascorbate reductase activity and may contribute to the recycling of ascorbic acid. Participates in the biotransformation of inorganic arsenic and reduces monomethylarsonic acid (MMA).</text>
</comment>
<dbReference type="SUPFAM" id="SSF47616">
    <property type="entry name" value="GST C-terminal domain-like"/>
    <property type="match status" value="1"/>
</dbReference>
<sequence length="242" mass="27451">MAASAKTLREGSPAPGPVPEGLIRIYSMRFCPYAHRARIVLAAKGIKFETININLRSKPDWFVKKVSSGLVPVLETSKGDIISESTIISDYVDEAYPGMQLTPSDPLQKAHQKMLLETFSKLSPLMYSILLATKRGEDVSGLREQFKTKIVEFEEILIHQKTPYFGGESVSMIDYMMWPFFERAEAFCFKDVLKHTPKINAWIELMMQDPAVKMTYIDAETMKAFFALYVTDNSPDVLDFDL</sequence>
<dbReference type="SFLD" id="SFLDS00019">
    <property type="entry name" value="Glutathione_Transferase_(cytos"/>
    <property type="match status" value="1"/>
</dbReference>
<evidence type="ECO:0000256" key="4">
    <source>
        <dbReference type="ARBA" id="ARBA00048353"/>
    </source>
</evidence>
<dbReference type="InterPro" id="IPR004046">
    <property type="entry name" value="GST_C"/>
</dbReference>
<dbReference type="PROSITE" id="PS50404">
    <property type="entry name" value="GST_NTER"/>
    <property type="match status" value="1"/>
</dbReference>
<feature type="domain" description="GST N-terminal" evidence="7">
    <location>
        <begin position="21"/>
        <end position="100"/>
    </location>
</feature>
<dbReference type="PROSITE" id="PS50405">
    <property type="entry name" value="GST_CTER"/>
    <property type="match status" value="1"/>
</dbReference>
<dbReference type="CDD" id="cd03184">
    <property type="entry name" value="GST_C_Omega"/>
    <property type="match status" value="1"/>
</dbReference>
<dbReference type="FunFam" id="1.20.1050.10:FF:000009">
    <property type="entry name" value="Glutathione S-transferase omega-1"/>
    <property type="match status" value="1"/>
</dbReference>
<protein>
    <recommendedName>
        <fullName evidence="6">Glutathione S-transferase omega</fullName>
        <shortName evidence="6">GSTO</shortName>
        <ecNumber evidence="6">1.20.4.2</ecNumber>
        <ecNumber evidence="6">1.8.5.1</ecNumber>
        <ecNumber evidence="6">2.5.1.18</ecNumber>
    </recommendedName>
    <alternativeName>
        <fullName evidence="6">Glutathione-dependent dehydroascorbate reductase</fullName>
    </alternativeName>
    <alternativeName>
        <fullName evidence="6">Monomethylarsonic acid reductase</fullName>
    </alternativeName>
</protein>
<dbReference type="GO" id="GO:0004364">
    <property type="term" value="F:glutathione transferase activity"/>
    <property type="evidence" value="ECO:0007669"/>
    <property type="project" value="UniProtKB-UniRule"/>
</dbReference>
<dbReference type="GO" id="GO:0050610">
    <property type="term" value="F:methylarsonate reductase activity"/>
    <property type="evidence" value="ECO:0007669"/>
    <property type="project" value="UniProtKB-UniRule"/>
</dbReference>
<dbReference type="InterPro" id="IPR036249">
    <property type="entry name" value="Thioredoxin-like_sf"/>
</dbReference>
<evidence type="ECO:0000259" key="7">
    <source>
        <dbReference type="PROSITE" id="PS50404"/>
    </source>
</evidence>
<dbReference type="PRINTS" id="PR01625">
    <property type="entry name" value="GSTRNSFRASEO"/>
</dbReference>
<proteinExistence type="inferred from homology"/>
<dbReference type="GO" id="GO:0045174">
    <property type="term" value="F:glutathione dehydrogenase (ascorbate) activity"/>
    <property type="evidence" value="ECO:0007669"/>
    <property type="project" value="UniProtKB-UniRule"/>
</dbReference>
<evidence type="ECO:0000256" key="5">
    <source>
        <dbReference type="ARBA" id="ARBA00049544"/>
    </source>
</evidence>
<dbReference type="Proteomes" id="UP001066276">
    <property type="component" value="Chromosome 6"/>
</dbReference>
<organism evidence="9 10">
    <name type="scientific">Pleurodeles waltl</name>
    <name type="common">Iberian ribbed newt</name>
    <dbReference type="NCBI Taxonomy" id="8319"/>
    <lineage>
        <taxon>Eukaryota</taxon>
        <taxon>Metazoa</taxon>
        <taxon>Chordata</taxon>
        <taxon>Craniata</taxon>
        <taxon>Vertebrata</taxon>
        <taxon>Euteleostomi</taxon>
        <taxon>Amphibia</taxon>
        <taxon>Batrachia</taxon>
        <taxon>Caudata</taxon>
        <taxon>Salamandroidea</taxon>
        <taxon>Salamandridae</taxon>
        <taxon>Pleurodelinae</taxon>
        <taxon>Pleurodeles</taxon>
    </lineage>
</organism>
<evidence type="ECO:0000313" key="10">
    <source>
        <dbReference type="Proteomes" id="UP001066276"/>
    </source>
</evidence>
<evidence type="ECO:0000259" key="8">
    <source>
        <dbReference type="PROSITE" id="PS50405"/>
    </source>
</evidence>
<dbReference type="InterPro" id="IPR004045">
    <property type="entry name" value="Glutathione_S-Trfase_N"/>
</dbReference>
<name>A0AAV7QMH0_PLEWA</name>
<dbReference type="FunFam" id="3.40.30.10:FF:000123">
    <property type="entry name" value="Glutathione transferase o1"/>
    <property type="match status" value="1"/>
</dbReference>
<evidence type="ECO:0000313" key="9">
    <source>
        <dbReference type="EMBL" id="KAJ1140677.1"/>
    </source>
</evidence>
<evidence type="ECO:0000256" key="1">
    <source>
        <dbReference type="ARBA" id="ARBA00011067"/>
    </source>
</evidence>
<accession>A0AAV7QMH0</accession>
<dbReference type="Gene3D" id="3.40.30.10">
    <property type="entry name" value="Glutaredoxin"/>
    <property type="match status" value="1"/>
</dbReference>
<keyword evidence="2 6" id="KW-0560">Oxidoreductase</keyword>
<dbReference type="InterPro" id="IPR050983">
    <property type="entry name" value="GST_Omega/HSP26"/>
</dbReference>
<dbReference type="PANTHER" id="PTHR43968:SF6">
    <property type="entry name" value="GLUTATHIONE S-TRANSFERASE OMEGA"/>
    <property type="match status" value="1"/>
</dbReference>
<keyword evidence="6" id="KW-0808">Transferase</keyword>
<keyword evidence="10" id="KW-1185">Reference proteome</keyword>